<gene>
    <name evidence="2" type="ORF">LCGC14_2512910</name>
</gene>
<organism evidence="2">
    <name type="scientific">marine sediment metagenome</name>
    <dbReference type="NCBI Taxonomy" id="412755"/>
    <lineage>
        <taxon>unclassified sequences</taxon>
        <taxon>metagenomes</taxon>
        <taxon>ecological metagenomes</taxon>
    </lineage>
</organism>
<reference evidence="2" key="1">
    <citation type="journal article" date="2015" name="Nature">
        <title>Complex archaea that bridge the gap between prokaryotes and eukaryotes.</title>
        <authorList>
            <person name="Spang A."/>
            <person name="Saw J.H."/>
            <person name="Jorgensen S.L."/>
            <person name="Zaremba-Niedzwiedzka K."/>
            <person name="Martijn J."/>
            <person name="Lind A.E."/>
            <person name="van Eijk R."/>
            <person name="Schleper C."/>
            <person name="Guy L."/>
            <person name="Ettema T.J."/>
        </authorList>
    </citation>
    <scope>NUCLEOTIDE SEQUENCE</scope>
</reference>
<dbReference type="EMBL" id="LAZR01040349">
    <property type="protein sequence ID" value="KKL14711.1"/>
    <property type="molecule type" value="Genomic_DNA"/>
</dbReference>
<feature type="region of interest" description="Disordered" evidence="1">
    <location>
        <begin position="161"/>
        <end position="186"/>
    </location>
</feature>
<proteinExistence type="predicted"/>
<evidence type="ECO:0000256" key="1">
    <source>
        <dbReference type="SAM" id="MobiDB-lite"/>
    </source>
</evidence>
<sequence length="186" mass="21568">MHWEILSVIEGEGEEAQEMVIEDNYKEFLMEELKKGIEGKNKKFSSKGYAVKEVVDKDRVILNEYGVAEIMNDLSMTISKETFLSFYKEDRINEILATYGDELNKFMLINGKSMGLDTEYKKTKYPKMVVVILYAIESSYRRAILGNENRGTREGIIITQHQPQGGNHMPMQNPKKKWNPLDKSTW</sequence>
<dbReference type="AlphaFoldDB" id="A0A0F9DAF3"/>
<name>A0A0F9DAF3_9ZZZZ</name>
<evidence type="ECO:0000313" key="2">
    <source>
        <dbReference type="EMBL" id="KKL14711.1"/>
    </source>
</evidence>
<comment type="caution">
    <text evidence="2">The sequence shown here is derived from an EMBL/GenBank/DDBJ whole genome shotgun (WGS) entry which is preliminary data.</text>
</comment>
<protein>
    <submittedName>
        <fullName evidence="2">Uncharacterized protein</fullName>
    </submittedName>
</protein>
<accession>A0A0F9DAF3</accession>